<dbReference type="SMART" id="SM01273">
    <property type="entry name" value="Mago-bind"/>
    <property type="match status" value="1"/>
</dbReference>
<dbReference type="OrthoDB" id="21625at2759"/>
<evidence type="ECO:0000259" key="2">
    <source>
        <dbReference type="SMART" id="SM01273"/>
    </source>
</evidence>
<feature type="region of interest" description="Disordered" evidence="1">
    <location>
        <begin position="118"/>
        <end position="159"/>
    </location>
</feature>
<dbReference type="InterPro" id="IPR015362">
    <property type="entry name" value="WIBG_mago-bd"/>
</dbReference>
<dbReference type="Proteomes" id="UP000267821">
    <property type="component" value="Unassembled WGS sequence"/>
</dbReference>
<dbReference type="InterPro" id="IPR036348">
    <property type="entry name" value="WIBG_N_sf"/>
</dbReference>
<proteinExistence type="predicted"/>
<gene>
    <name evidence="3" type="ORF">L211DRAFT_841920</name>
</gene>
<evidence type="ECO:0000313" key="4">
    <source>
        <dbReference type="Proteomes" id="UP000267821"/>
    </source>
</evidence>
<evidence type="ECO:0000313" key="3">
    <source>
        <dbReference type="EMBL" id="RPB20239.1"/>
    </source>
</evidence>
<dbReference type="STRING" id="1051890.A0A3N4LFH6"/>
<organism evidence="3 4">
    <name type="scientific">Terfezia boudieri ATCC MYA-4762</name>
    <dbReference type="NCBI Taxonomy" id="1051890"/>
    <lineage>
        <taxon>Eukaryota</taxon>
        <taxon>Fungi</taxon>
        <taxon>Dikarya</taxon>
        <taxon>Ascomycota</taxon>
        <taxon>Pezizomycotina</taxon>
        <taxon>Pezizomycetes</taxon>
        <taxon>Pezizales</taxon>
        <taxon>Pezizaceae</taxon>
        <taxon>Terfezia</taxon>
    </lineage>
</organism>
<sequence>MPTVPLPQPPSSPTTTSGIAESTDGSRVIPASTRPNGTTRKEIRVRPGYRPPEDVELYKNRNAVALQSRGKEWKDGVPGAVMVSDDEGTGTAASIKNARKKAAKKRAKENAAAAAATAAEVKVEEEEKKKKKVEQQPSLTSAKTKAAVESLTEEEKEKQAKAIKKKIRQATDLKAKKENGESLLPEQLEKVTRILELTRQLEALGVKE</sequence>
<evidence type="ECO:0000256" key="1">
    <source>
        <dbReference type="SAM" id="MobiDB-lite"/>
    </source>
</evidence>
<keyword evidence="4" id="KW-1185">Reference proteome</keyword>
<name>A0A3N4LFH6_9PEZI</name>
<dbReference type="GO" id="GO:1903259">
    <property type="term" value="P:exon-exon junction complex disassembly"/>
    <property type="evidence" value="ECO:0007669"/>
    <property type="project" value="InterPro"/>
</dbReference>
<dbReference type="PANTHER" id="PTHR22959:SF0">
    <property type="entry name" value="PARTNER OF Y14 AND MAGO"/>
    <property type="match status" value="1"/>
</dbReference>
<accession>A0A3N4LFH6</accession>
<dbReference type="GO" id="GO:0035145">
    <property type="term" value="C:exon-exon junction complex"/>
    <property type="evidence" value="ECO:0007669"/>
    <property type="project" value="TreeGrafter"/>
</dbReference>
<protein>
    <recommendedName>
        <fullName evidence="2">WIBG Mago-binding domain-containing protein</fullName>
    </recommendedName>
</protein>
<dbReference type="SUPFAM" id="SSF101931">
    <property type="entry name" value="Pym (Within the bgcn gene intron protein, WIBG), N-terminal domain"/>
    <property type="match status" value="1"/>
</dbReference>
<dbReference type="InterPro" id="IPR039333">
    <property type="entry name" value="PYM1"/>
</dbReference>
<dbReference type="PANTHER" id="PTHR22959">
    <property type="entry name" value="PYM PROTEIN"/>
    <property type="match status" value="1"/>
</dbReference>
<dbReference type="GO" id="GO:0003723">
    <property type="term" value="F:RNA binding"/>
    <property type="evidence" value="ECO:0007669"/>
    <property type="project" value="TreeGrafter"/>
</dbReference>
<dbReference type="AlphaFoldDB" id="A0A3N4LFH6"/>
<dbReference type="InParanoid" id="A0A3N4LFH6"/>
<feature type="compositionally biased region" description="Pro residues" evidence="1">
    <location>
        <begin position="1"/>
        <end position="12"/>
    </location>
</feature>
<dbReference type="Pfam" id="PF09282">
    <property type="entry name" value="Mago-bind"/>
    <property type="match status" value="1"/>
</dbReference>
<feature type="domain" description="WIBG Mago-binding" evidence="2">
    <location>
        <begin position="25"/>
        <end position="51"/>
    </location>
</feature>
<dbReference type="EMBL" id="ML121575">
    <property type="protein sequence ID" value="RPB20239.1"/>
    <property type="molecule type" value="Genomic_DNA"/>
</dbReference>
<dbReference type="GO" id="GO:0005737">
    <property type="term" value="C:cytoplasm"/>
    <property type="evidence" value="ECO:0007669"/>
    <property type="project" value="TreeGrafter"/>
</dbReference>
<feature type="region of interest" description="Disordered" evidence="1">
    <location>
        <begin position="1"/>
        <end position="40"/>
    </location>
</feature>
<reference evidence="3 4" key="1">
    <citation type="journal article" date="2018" name="Nat. Ecol. Evol.">
        <title>Pezizomycetes genomes reveal the molecular basis of ectomycorrhizal truffle lifestyle.</title>
        <authorList>
            <person name="Murat C."/>
            <person name="Payen T."/>
            <person name="Noel B."/>
            <person name="Kuo A."/>
            <person name="Morin E."/>
            <person name="Chen J."/>
            <person name="Kohler A."/>
            <person name="Krizsan K."/>
            <person name="Balestrini R."/>
            <person name="Da Silva C."/>
            <person name="Montanini B."/>
            <person name="Hainaut M."/>
            <person name="Levati E."/>
            <person name="Barry K.W."/>
            <person name="Belfiori B."/>
            <person name="Cichocki N."/>
            <person name="Clum A."/>
            <person name="Dockter R.B."/>
            <person name="Fauchery L."/>
            <person name="Guy J."/>
            <person name="Iotti M."/>
            <person name="Le Tacon F."/>
            <person name="Lindquist E.A."/>
            <person name="Lipzen A."/>
            <person name="Malagnac F."/>
            <person name="Mello A."/>
            <person name="Molinier V."/>
            <person name="Miyauchi S."/>
            <person name="Poulain J."/>
            <person name="Riccioni C."/>
            <person name="Rubini A."/>
            <person name="Sitrit Y."/>
            <person name="Splivallo R."/>
            <person name="Traeger S."/>
            <person name="Wang M."/>
            <person name="Zifcakova L."/>
            <person name="Wipf D."/>
            <person name="Zambonelli A."/>
            <person name="Paolocci F."/>
            <person name="Nowrousian M."/>
            <person name="Ottonello S."/>
            <person name="Baldrian P."/>
            <person name="Spatafora J.W."/>
            <person name="Henrissat B."/>
            <person name="Nagy L.G."/>
            <person name="Aury J.M."/>
            <person name="Wincker P."/>
            <person name="Grigoriev I.V."/>
            <person name="Bonfante P."/>
            <person name="Martin F.M."/>
        </authorList>
    </citation>
    <scope>NUCLEOTIDE SEQUENCE [LARGE SCALE GENOMIC DNA]</scope>
    <source>
        <strain evidence="3 4">ATCC MYA-4762</strain>
    </source>
</reference>